<dbReference type="SUPFAM" id="SSF51905">
    <property type="entry name" value="FAD/NAD(P)-binding domain"/>
    <property type="match status" value="1"/>
</dbReference>
<dbReference type="InterPro" id="IPR006076">
    <property type="entry name" value="FAD-dep_OxRdtase"/>
</dbReference>
<dbReference type="InterPro" id="IPR036188">
    <property type="entry name" value="FAD/NAD-bd_sf"/>
</dbReference>
<dbReference type="Pfam" id="PF01266">
    <property type="entry name" value="DAO"/>
    <property type="match status" value="1"/>
</dbReference>
<dbReference type="PANTHER" id="PTHR13847:SF285">
    <property type="entry name" value="FAD DEPENDENT OXIDOREDUCTASE DOMAIN-CONTAINING PROTEIN"/>
    <property type="match status" value="1"/>
</dbReference>
<dbReference type="EMBL" id="FCNY02000021">
    <property type="protein sequence ID" value="SAL64710.1"/>
    <property type="molecule type" value="Genomic_DNA"/>
</dbReference>
<dbReference type="PANTHER" id="PTHR13847">
    <property type="entry name" value="SARCOSINE DEHYDROGENASE-RELATED"/>
    <property type="match status" value="1"/>
</dbReference>
<dbReference type="Proteomes" id="UP000054740">
    <property type="component" value="Unassembled WGS sequence"/>
</dbReference>
<feature type="domain" description="FAD dependent oxidoreductase" evidence="2">
    <location>
        <begin position="40"/>
        <end position="400"/>
    </location>
</feature>
<accession>A0A158J8P6</accession>
<dbReference type="AlphaFoldDB" id="A0A158J8P6"/>
<name>A0A158J8P6_CABCO</name>
<gene>
    <name evidence="3" type="ORF">AWB70_06013</name>
</gene>
<protein>
    <submittedName>
        <fullName evidence="3">FAD dependent oxidoreductase</fullName>
    </submittedName>
</protein>
<dbReference type="Gene3D" id="3.50.50.60">
    <property type="entry name" value="FAD/NAD(P)-binding domain"/>
    <property type="match status" value="1"/>
</dbReference>
<keyword evidence="1" id="KW-0560">Oxidoreductase</keyword>
<evidence type="ECO:0000259" key="2">
    <source>
        <dbReference type="Pfam" id="PF01266"/>
    </source>
</evidence>
<evidence type="ECO:0000256" key="1">
    <source>
        <dbReference type="ARBA" id="ARBA00023002"/>
    </source>
</evidence>
<dbReference type="Gene3D" id="3.30.9.10">
    <property type="entry name" value="D-Amino Acid Oxidase, subunit A, domain 2"/>
    <property type="match status" value="1"/>
</dbReference>
<evidence type="ECO:0000313" key="4">
    <source>
        <dbReference type="Proteomes" id="UP000054740"/>
    </source>
</evidence>
<organism evidence="3 4">
    <name type="scientific">Caballeronia cordobensis</name>
    <name type="common">Burkholderia cordobensis</name>
    <dbReference type="NCBI Taxonomy" id="1353886"/>
    <lineage>
        <taxon>Bacteria</taxon>
        <taxon>Pseudomonadati</taxon>
        <taxon>Pseudomonadota</taxon>
        <taxon>Betaproteobacteria</taxon>
        <taxon>Burkholderiales</taxon>
        <taxon>Burkholderiaceae</taxon>
        <taxon>Caballeronia</taxon>
    </lineage>
</organism>
<keyword evidence="4" id="KW-1185">Reference proteome</keyword>
<sequence>MPVRTELDPRLKQLTQLPNRPLWHEDAPARETLAREEQADVVIVGAGFTGLWTAYYLLKDQPSLNVVLLERETVGFGASGRNGGWASAIFPISLERVAHMYSHAAALHLQAAMNETVNEIGRVLDLECIDADYAKQGFLSLARSQPQFDRIRASVDASVRFGLPDQWRALDANEASMRIGAERVLGGLYTEHCALIHPGMLVRGLASVVEAMGARIFEKTAALHIAPGRVSTAHGGVKARTVVRATEAFSCQVPSNSRSVIPLYSLVLATEPLPQALRQRLKLDHRLAFNDMRHLRVYGQVTAEGRLVFGGRGAPYRFGSRIAPEDERVDKVHANIHAAMLDFFPHLADARITHRWGGALGVSRDWCPTVSMDKDARIAWAGNYVGDGVATSNLAGRILRNLILDREEAINQLPVVNHRSPAWEPEPFRWIGINGGLTAAGFSDFEERVTNQPSRTARVLEKLTGAH</sequence>
<dbReference type="RefSeq" id="WP_053568970.1">
    <property type="nucleotide sequence ID" value="NZ_FCNY02000021.1"/>
</dbReference>
<evidence type="ECO:0000313" key="3">
    <source>
        <dbReference type="EMBL" id="SAL64710.1"/>
    </source>
</evidence>
<dbReference type="GO" id="GO:0005737">
    <property type="term" value="C:cytoplasm"/>
    <property type="evidence" value="ECO:0007669"/>
    <property type="project" value="TreeGrafter"/>
</dbReference>
<dbReference type="GO" id="GO:0016491">
    <property type="term" value="F:oxidoreductase activity"/>
    <property type="evidence" value="ECO:0007669"/>
    <property type="project" value="UniProtKB-KW"/>
</dbReference>
<reference evidence="4" key="1">
    <citation type="submission" date="2016-01" db="EMBL/GenBank/DDBJ databases">
        <authorList>
            <person name="Peeters C."/>
        </authorList>
    </citation>
    <scope>NUCLEOTIDE SEQUENCE [LARGE SCALE GENOMIC DNA]</scope>
</reference>
<proteinExistence type="predicted"/>